<comment type="caution">
    <text evidence="1">The sequence shown here is derived from an EMBL/GenBank/DDBJ whole genome shotgun (WGS) entry which is preliminary data.</text>
</comment>
<dbReference type="AlphaFoldDB" id="A0A2M7AM32"/>
<organism evidence="1 2">
    <name type="scientific">candidate division WWE3 bacterium CG06_land_8_20_14_3_00_42_16</name>
    <dbReference type="NCBI Taxonomy" id="1975083"/>
    <lineage>
        <taxon>Bacteria</taxon>
        <taxon>Katanobacteria</taxon>
    </lineage>
</organism>
<proteinExistence type="predicted"/>
<accession>A0A2M7AM32</accession>
<dbReference type="EMBL" id="PEWD01000079">
    <property type="protein sequence ID" value="PIU68397.1"/>
    <property type="molecule type" value="Genomic_DNA"/>
</dbReference>
<gene>
    <name evidence="1" type="ORF">COS81_04240</name>
</gene>
<evidence type="ECO:0000313" key="2">
    <source>
        <dbReference type="Proteomes" id="UP000229916"/>
    </source>
</evidence>
<protein>
    <submittedName>
        <fullName evidence="1">Uncharacterized protein</fullName>
    </submittedName>
</protein>
<evidence type="ECO:0000313" key="1">
    <source>
        <dbReference type="EMBL" id="PIU68397.1"/>
    </source>
</evidence>
<dbReference type="Proteomes" id="UP000229916">
    <property type="component" value="Unassembled WGS sequence"/>
</dbReference>
<reference evidence="2" key="1">
    <citation type="submission" date="2017-09" db="EMBL/GenBank/DDBJ databases">
        <title>Depth-based differentiation of microbial function through sediment-hosted aquifers and enrichment of novel symbionts in the deep terrestrial subsurface.</title>
        <authorList>
            <person name="Probst A.J."/>
            <person name="Ladd B."/>
            <person name="Jarett J.K."/>
            <person name="Geller-Mcgrath D.E."/>
            <person name="Sieber C.M.K."/>
            <person name="Emerson J.B."/>
            <person name="Anantharaman K."/>
            <person name="Thomas B.C."/>
            <person name="Malmstrom R."/>
            <person name="Stieglmeier M."/>
            <person name="Klingl A."/>
            <person name="Woyke T."/>
            <person name="Ryan C.M."/>
            <person name="Banfield J.F."/>
        </authorList>
    </citation>
    <scope>NUCLEOTIDE SEQUENCE [LARGE SCALE GENOMIC DNA]</scope>
</reference>
<name>A0A2M7AM32_UNCKA</name>
<sequence length="138" mass="15862">MLQEAHRVLDDSPESYMLIDTPDPTRGHYAEAMEELQSRAAKIGAVYKEKGYIIDSPDGESFYDRVVPTPEQFKAMALLTGFRAEQVAERKFSDTERHTNLNIYWKLTKLKQPPTTEELQTAQDQVKTSHPFVSITWL</sequence>